<dbReference type="Gene3D" id="2.40.50.100">
    <property type="match status" value="1"/>
</dbReference>
<feature type="chain" id="PRO_5039485106" evidence="4">
    <location>
        <begin position="22"/>
        <end position="340"/>
    </location>
</feature>
<dbReference type="Gene3D" id="2.40.420.20">
    <property type="match status" value="1"/>
</dbReference>
<keyword evidence="7" id="KW-1185">Reference proteome</keyword>
<feature type="domain" description="Multidrug resistance protein MdtA-like C-terminal permuted SH3" evidence="5">
    <location>
        <begin position="284"/>
        <end position="338"/>
    </location>
</feature>
<gene>
    <name evidence="6" type="ORF">SAMN05216378_5508</name>
</gene>
<dbReference type="AlphaFoldDB" id="A0A1I2GVC9"/>
<dbReference type="Pfam" id="PF25967">
    <property type="entry name" value="RND-MFP_C"/>
    <property type="match status" value="1"/>
</dbReference>
<feature type="coiled-coil region" evidence="3">
    <location>
        <begin position="125"/>
        <end position="164"/>
    </location>
</feature>
<reference evidence="7" key="1">
    <citation type="submission" date="2016-10" db="EMBL/GenBank/DDBJ databases">
        <authorList>
            <person name="Varghese N."/>
            <person name="Submissions S."/>
        </authorList>
    </citation>
    <scope>NUCLEOTIDE SEQUENCE [LARGE SCALE GENOMIC DNA]</scope>
    <source>
        <strain evidence="7">CGMCC 1.10784</strain>
    </source>
</reference>
<comment type="subcellular location">
    <subcellularLocation>
        <location evidence="1">Cell envelope</location>
    </subcellularLocation>
</comment>
<dbReference type="GO" id="GO:0030313">
    <property type="term" value="C:cell envelope"/>
    <property type="evidence" value="ECO:0007669"/>
    <property type="project" value="UniProtKB-SubCell"/>
</dbReference>
<dbReference type="RefSeq" id="WP_175533031.1">
    <property type="nucleotide sequence ID" value="NZ_FOMT01000006.1"/>
</dbReference>
<dbReference type="PROSITE" id="PS51257">
    <property type="entry name" value="PROKAR_LIPOPROTEIN"/>
    <property type="match status" value="1"/>
</dbReference>
<feature type="signal peptide" evidence="4">
    <location>
        <begin position="1"/>
        <end position="21"/>
    </location>
</feature>
<dbReference type="PANTHER" id="PTHR32347">
    <property type="entry name" value="EFFLUX SYSTEM COMPONENT YKNX-RELATED"/>
    <property type="match status" value="1"/>
</dbReference>
<evidence type="ECO:0000259" key="5">
    <source>
        <dbReference type="Pfam" id="PF25967"/>
    </source>
</evidence>
<evidence type="ECO:0000313" key="7">
    <source>
        <dbReference type="Proteomes" id="UP000198855"/>
    </source>
</evidence>
<protein>
    <submittedName>
        <fullName evidence="6">Membrane fusion protein, macrolide-specific efflux system</fullName>
    </submittedName>
</protein>
<evidence type="ECO:0000256" key="4">
    <source>
        <dbReference type="SAM" id="SignalP"/>
    </source>
</evidence>
<evidence type="ECO:0000256" key="2">
    <source>
        <dbReference type="ARBA" id="ARBA00023054"/>
    </source>
</evidence>
<dbReference type="PANTHER" id="PTHR32347:SF14">
    <property type="entry name" value="EFFLUX SYSTEM COMPONENT YKNX-RELATED"/>
    <property type="match status" value="1"/>
</dbReference>
<evidence type="ECO:0000256" key="3">
    <source>
        <dbReference type="SAM" id="Coils"/>
    </source>
</evidence>
<dbReference type="Proteomes" id="UP000198855">
    <property type="component" value="Unassembled WGS sequence"/>
</dbReference>
<dbReference type="EMBL" id="FOMT01000006">
    <property type="protein sequence ID" value="SFF21635.1"/>
    <property type="molecule type" value="Genomic_DNA"/>
</dbReference>
<dbReference type="InterPro" id="IPR050465">
    <property type="entry name" value="UPF0194_transport"/>
</dbReference>
<keyword evidence="4" id="KW-0732">Signal</keyword>
<keyword evidence="2 3" id="KW-0175">Coiled coil</keyword>
<evidence type="ECO:0000313" key="6">
    <source>
        <dbReference type="EMBL" id="SFF21635.1"/>
    </source>
</evidence>
<dbReference type="SUPFAM" id="SSF111369">
    <property type="entry name" value="HlyD-like secretion proteins"/>
    <property type="match status" value="1"/>
</dbReference>
<organism evidence="6 7">
    <name type="scientific">Paenibacillus catalpae</name>
    <dbReference type="NCBI Taxonomy" id="1045775"/>
    <lineage>
        <taxon>Bacteria</taxon>
        <taxon>Bacillati</taxon>
        <taxon>Bacillota</taxon>
        <taxon>Bacilli</taxon>
        <taxon>Bacillales</taxon>
        <taxon>Paenibacillaceae</taxon>
        <taxon>Paenibacillus</taxon>
    </lineage>
</organism>
<sequence>MLKLRKFNLAMSLIVSLSLLAGCSLIPAEEEPLKPPLVKPAEQNYSTDEVKMGDIRREVKGSGVFESTASELAQFKSQGGRLKKLYVSSGDEVKKGDLLAELVVDGLDVQTLEQKLGLERAEYALKQAKQAGNEQEIHIAQLQLEIEKLKLDKLEQTAEQSKLRATMNGQVVFVEELAEGDFVQPYQTLVRVADPSKLRFSYRSSDAGSIGEVQVGMNAVISAGKNYESTGKVVQTPSSAPLTTDPDLKAKYGSTLYVNVDKLPEDAEIGSSANVSIVLVEHKNAVLIPKSGLRSYLGRTFVRVLDGKALREVDVEVGIQSSTEVEIVRGLKEGQTIVLN</sequence>
<name>A0A1I2GVC9_9BACL</name>
<proteinExistence type="predicted"/>
<dbReference type="STRING" id="1045775.SAMN05216378_5508"/>
<evidence type="ECO:0000256" key="1">
    <source>
        <dbReference type="ARBA" id="ARBA00004196"/>
    </source>
</evidence>
<accession>A0A1I2GVC9</accession>
<dbReference type="InterPro" id="IPR058627">
    <property type="entry name" value="MdtA-like_C"/>
</dbReference>